<comment type="similarity">
    <text evidence="1">Belongs to the CTAG/PCC1 family.</text>
</comment>
<dbReference type="RefSeq" id="WP_130647445.1">
    <property type="nucleotide sequence ID" value="NZ_PGCL01000004.1"/>
</dbReference>
<dbReference type="NCBIfam" id="NF011470">
    <property type="entry name" value="PRK14887.1"/>
    <property type="match status" value="1"/>
</dbReference>
<dbReference type="OrthoDB" id="8982at2157"/>
<evidence type="ECO:0000256" key="1">
    <source>
        <dbReference type="ARBA" id="ARBA00007073"/>
    </source>
</evidence>
<comment type="caution">
    <text evidence="2">The sequence shown here is derived from an EMBL/GenBank/DDBJ whole genome shotgun (WGS) entry which is preliminary data.</text>
</comment>
<dbReference type="Proteomes" id="UP000292580">
    <property type="component" value="Unassembled WGS sequence"/>
</dbReference>
<protein>
    <recommendedName>
        <fullName evidence="4">Transcription factor Pcc1</fullName>
    </recommendedName>
</protein>
<evidence type="ECO:0000313" key="3">
    <source>
        <dbReference type="Proteomes" id="UP000292580"/>
    </source>
</evidence>
<keyword evidence="3" id="KW-1185">Reference proteome</keyword>
<evidence type="ECO:0000313" key="2">
    <source>
        <dbReference type="EMBL" id="TAJ43671.1"/>
    </source>
</evidence>
<dbReference type="AlphaFoldDB" id="A0A483CM89"/>
<gene>
    <name evidence="2" type="ORF">CUJ86_10020</name>
</gene>
<reference evidence="2 3" key="1">
    <citation type="submission" date="2017-11" db="EMBL/GenBank/DDBJ databases">
        <title>Isolation and Characterization of Methanofollis Species from Methane Seep Offshore SW Taiwan.</title>
        <authorList>
            <person name="Teng N.-H."/>
            <person name="Lai M.-C."/>
            <person name="Chen S.-C."/>
        </authorList>
    </citation>
    <scope>NUCLEOTIDE SEQUENCE [LARGE SCALE GENOMIC DNA]</scope>
    <source>
        <strain evidence="2 3">FWC-SCC2</strain>
    </source>
</reference>
<sequence>MHEAVFSFTSPQATLLHRVLAPEAGEVAGSRSCEEVMLEGDDRLVLRVQAADVHALRAALNMWLRLITVADELQEMIIHE</sequence>
<dbReference type="Pfam" id="PF09341">
    <property type="entry name" value="Pcc1"/>
    <property type="match status" value="1"/>
</dbReference>
<dbReference type="EMBL" id="PGCL01000004">
    <property type="protein sequence ID" value="TAJ43671.1"/>
    <property type="molecule type" value="Genomic_DNA"/>
</dbReference>
<organism evidence="2 3">
    <name type="scientific">Methanofollis fontis</name>
    <dbReference type="NCBI Taxonomy" id="2052832"/>
    <lineage>
        <taxon>Archaea</taxon>
        <taxon>Methanobacteriati</taxon>
        <taxon>Methanobacteriota</taxon>
        <taxon>Stenosarchaea group</taxon>
        <taxon>Methanomicrobia</taxon>
        <taxon>Methanomicrobiales</taxon>
        <taxon>Methanomicrobiaceae</taxon>
        <taxon>Methanofollis</taxon>
    </lineage>
</organism>
<proteinExistence type="inferred from homology"/>
<accession>A0A483CM89</accession>
<dbReference type="InterPro" id="IPR015419">
    <property type="entry name" value="CTAG/Pcc1"/>
</dbReference>
<dbReference type="Gene3D" id="3.30.310.50">
    <property type="entry name" value="Alpha-D-phosphohexomutase, C-terminal domain"/>
    <property type="match status" value="1"/>
</dbReference>
<name>A0A483CM89_9EURY</name>
<evidence type="ECO:0008006" key="4">
    <source>
        <dbReference type="Google" id="ProtNLM"/>
    </source>
</evidence>